<dbReference type="PANTHER" id="PTHR10824">
    <property type="entry name" value="ACYL-COENZYME A THIOESTERASE-RELATED"/>
    <property type="match status" value="1"/>
</dbReference>
<dbReference type="InterPro" id="IPR006862">
    <property type="entry name" value="Thio_Ohase/aa_AcTrfase"/>
</dbReference>
<evidence type="ECO:0000256" key="2">
    <source>
        <dbReference type="PIRSR" id="PIRSR016521-1"/>
    </source>
</evidence>
<feature type="active site" description="Charge relay system" evidence="2">
    <location>
        <position position="231"/>
    </location>
</feature>
<evidence type="ECO:0000313" key="5">
    <source>
        <dbReference type="Proteomes" id="UP000887566"/>
    </source>
</evidence>
<evidence type="ECO:0000259" key="3">
    <source>
        <dbReference type="Pfam" id="PF04775"/>
    </source>
</evidence>
<protein>
    <submittedName>
        <fullName evidence="6">Uncharacterized protein</fullName>
    </submittedName>
</protein>
<feature type="domain" description="Acyl-CoA thioester hydrolase/bile acid-CoA amino acid N-acetyltransferase" evidence="3">
    <location>
        <begin position="12"/>
        <end position="139"/>
    </location>
</feature>
<dbReference type="WBParaSite" id="PSAMB.scaffold973size37797.g10048.t1">
    <property type="protein sequence ID" value="PSAMB.scaffold973size37797.g10048.t1"/>
    <property type="gene ID" value="PSAMB.scaffold973size37797.g10048"/>
</dbReference>
<dbReference type="InterPro" id="IPR016662">
    <property type="entry name" value="Acyl-CoA_thioEstase_long-chain"/>
</dbReference>
<accession>A0A914XUK4</accession>
<feature type="domain" description="BAAT/Acyl-CoA thioester hydrolase C-terminal" evidence="4">
    <location>
        <begin position="203"/>
        <end position="411"/>
    </location>
</feature>
<evidence type="ECO:0000259" key="4">
    <source>
        <dbReference type="Pfam" id="PF08840"/>
    </source>
</evidence>
<dbReference type="PIRSF" id="PIRSF016521">
    <property type="entry name" value="Acyl-CoA_hydro"/>
    <property type="match status" value="1"/>
</dbReference>
<dbReference type="GO" id="GO:0047617">
    <property type="term" value="F:fatty acyl-CoA hydrolase activity"/>
    <property type="evidence" value="ECO:0007669"/>
    <property type="project" value="TreeGrafter"/>
</dbReference>
<feature type="active site" description="Charge relay system" evidence="2">
    <location>
        <position position="325"/>
    </location>
</feature>
<feature type="active site" description="Charge relay system" evidence="2">
    <location>
        <position position="360"/>
    </location>
</feature>
<dbReference type="SUPFAM" id="SSF53474">
    <property type="entry name" value="alpha/beta-Hydrolases"/>
    <property type="match status" value="1"/>
</dbReference>
<reference evidence="6" key="1">
    <citation type="submission" date="2022-11" db="UniProtKB">
        <authorList>
            <consortium name="WormBaseParasite"/>
        </authorList>
    </citation>
    <scope>IDENTIFICATION</scope>
</reference>
<keyword evidence="5" id="KW-1185">Reference proteome</keyword>
<dbReference type="Gene3D" id="3.40.50.1820">
    <property type="entry name" value="alpha/beta hydrolase"/>
    <property type="match status" value="1"/>
</dbReference>
<dbReference type="InterPro" id="IPR014940">
    <property type="entry name" value="BAAT_C"/>
</dbReference>
<dbReference type="Proteomes" id="UP000887566">
    <property type="component" value="Unplaced"/>
</dbReference>
<dbReference type="Pfam" id="PF04775">
    <property type="entry name" value="Bile_Hydr_Trans"/>
    <property type="match status" value="1"/>
</dbReference>
<dbReference type="GO" id="GO:0006637">
    <property type="term" value="P:acyl-CoA metabolic process"/>
    <property type="evidence" value="ECO:0007669"/>
    <property type="project" value="InterPro"/>
</dbReference>
<dbReference type="AlphaFoldDB" id="A0A914XUK4"/>
<proteinExistence type="inferred from homology"/>
<dbReference type="Gene3D" id="2.60.40.2240">
    <property type="entry name" value="Acyl-CoA thioester hydrolase/BAAT N-terminal domain"/>
    <property type="match status" value="1"/>
</dbReference>
<dbReference type="InterPro" id="IPR029058">
    <property type="entry name" value="AB_hydrolase_fold"/>
</dbReference>
<comment type="similarity">
    <text evidence="1">Belongs to the C/M/P thioester hydrolase family.</text>
</comment>
<organism evidence="5 6">
    <name type="scientific">Plectus sambesii</name>
    <dbReference type="NCBI Taxonomy" id="2011161"/>
    <lineage>
        <taxon>Eukaryota</taxon>
        <taxon>Metazoa</taxon>
        <taxon>Ecdysozoa</taxon>
        <taxon>Nematoda</taxon>
        <taxon>Chromadorea</taxon>
        <taxon>Plectida</taxon>
        <taxon>Plectina</taxon>
        <taxon>Plectoidea</taxon>
        <taxon>Plectidae</taxon>
        <taxon>Plectus</taxon>
    </lineage>
</organism>
<dbReference type="PANTHER" id="PTHR10824:SF4">
    <property type="entry name" value="ACYL-COENZYME A THIOESTERASE 1-LIKE"/>
    <property type="match status" value="1"/>
</dbReference>
<sequence>MLKVAPRIALFDTPVVISAGQLMPKQKITIQAYIDHASGKFESFARFVADDNGNINLTTAPSIGGSYEGIHPMALFTTLEQSPGQREGLLFAPRRAHQPVIYRFRMLNGHGEANRSDCITETLVERHFLHPAVERREIEIGRLRGTFFCLKGFTGKQPALIDITGTGGGLMEHRGALLASKGFAVLSLAYFAYKDLPNTMDQIDLNYFEEAIDWLSGLPNTSDQLGFVGKSLGGAIAVLAGIRYQKLKAIVPINGFHMLDSFNSLKENGIPLPSVSPNMSSENLTSGALRYADFLADIPTTEDRVFHIEDCASDIYWHFMASGDDGCCCSEKSARILEKRLIDAGKGRQVQVTILQNAGHILEPPFMPHSAKAWHKNAGAHVLWGGDKYCHAKGQEEMWVKLVAFLREKLGIPPVVPAFTAPAPKSLL</sequence>
<evidence type="ECO:0000256" key="1">
    <source>
        <dbReference type="ARBA" id="ARBA00006538"/>
    </source>
</evidence>
<name>A0A914XUK4_9BILA</name>
<dbReference type="Pfam" id="PF08840">
    <property type="entry name" value="BAAT_C"/>
    <property type="match status" value="1"/>
</dbReference>
<dbReference type="InterPro" id="IPR042490">
    <property type="entry name" value="Thio_Ohase/BAAT_N"/>
</dbReference>
<dbReference type="GO" id="GO:0006631">
    <property type="term" value="P:fatty acid metabolic process"/>
    <property type="evidence" value="ECO:0007669"/>
    <property type="project" value="TreeGrafter"/>
</dbReference>
<evidence type="ECO:0000313" key="6">
    <source>
        <dbReference type="WBParaSite" id="PSAMB.scaffold973size37797.g10048.t1"/>
    </source>
</evidence>